<evidence type="ECO:0000256" key="6">
    <source>
        <dbReference type="ARBA" id="ARBA00023136"/>
    </source>
</evidence>
<sequence length="223" mass="24321">MDQLLQQIITFIQDNQLWAGPIIALLTFGESMLIIGLAIPATAILLAAGTLIGSGVLSPWPIIIWGIAGAILGDALSYWIGRWFGMDITRKWPLNQHRKMVARTRLFFYKYGVLSVFLGRFMGPIRSTIPAVAGIMNMSHLRFQIANVTSAIIWMPVMIMPGYLGAKGAEAISDSHGAGGGSTLLIGTILSVVAGVWLIYSLMKKTPEKNKTSKERIKAGNRH</sequence>
<dbReference type="Proteomes" id="UP000722165">
    <property type="component" value="Unassembled WGS sequence"/>
</dbReference>
<feature type="transmembrane region" description="Helical" evidence="7">
    <location>
        <begin position="33"/>
        <end position="56"/>
    </location>
</feature>
<evidence type="ECO:0000256" key="4">
    <source>
        <dbReference type="ARBA" id="ARBA00022692"/>
    </source>
</evidence>
<dbReference type="PANTHER" id="PTHR30353">
    <property type="entry name" value="INNER MEMBRANE PROTEIN DEDA-RELATED"/>
    <property type="match status" value="1"/>
</dbReference>
<feature type="domain" description="VTT" evidence="8">
    <location>
        <begin position="39"/>
        <end position="163"/>
    </location>
</feature>
<comment type="similarity">
    <text evidence="2 7">Belongs to the DedA family.</text>
</comment>
<feature type="transmembrane region" description="Helical" evidence="7">
    <location>
        <begin position="178"/>
        <end position="200"/>
    </location>
</feature>
<keyword evidence="4 7" id="KW-0812">Transmembrane</keyword>
<protein>
    <submittedName>
        <fullName evidence="9">DedA family protein</fullName>
    </submittedName>
</protein>
<evidence type="ECO:0000256" key="7">
    <source>
        <dbReference type="RuleBase" id="RU367016"/>
    </source>
</evidence>
<reference evidence="9 10" key="1">
    <citation type="submission" date="2021-06" db="EMBL/GenBank/DDBJ databases">
        <authorList>
            <person name="Lu T."/>
            <person name="Wang Q."/>
            <person name="Han X."/>
        </authorList>
    </citation>
    <scope>NUCLEOTIDE SEQUENCE [LARGE SCALE GENOMIC DNA]</scope>
    <source>
        <strain evidence="9 10">LAM0050</strain>
    </source>
</reference>
<feature type="transmembrane region" description="Helical" evidence="7">
    <location>
        <begin position="145"/>
        <end position="166"/>
    </location>
</feature>
<comment type="subcellular location">
    <subcellularLocation>
        <location evidence="1 7">Cell membrane</location>
        <topology evidence="1 7">Multi-pass membrane protein</topology>
    </subcellularLocation>
</comment>
<dbReference type="InterPro" id="IPR032816">
    <property type="entry name" value="VTT_dom"/>
</dbReference>
<dbReference type="InterPro" id="IPR032818">
    <property type="entry name" value="DedA-like"/>
</dbReference>
<dbReference type="RefSeq" id="WP_169294939.1">
    <property type="nucleotide sequence ID" value="NZ_JAHSPR010000007.1"/>
</dbReference>
<keyword evidence="3 7" id="KW-1003">Cell membrane</keyword>
<gene>
    <name evidence="9" type="ORF">KU392_10135</name>
</gene>
<feature type="transmembrane region" description="Helical" evidence="7">
    <location>
        <begin position="106"/>
        <end position="125"/>
    </location>
</feature>
<evidence type="ECO:0000256" key="5">
    <source>
        <dbReference type="ARBA" id="ARBA00022989"/>
    </source>
</evidence>
<proteinExistence type="inferred from homology"/>
<comment type="caution">
    <text evidence="9">The sequence shown here is derived from an EMBL/GenBank/DDBJ whole genome shotgun (WGS) entry which is preliminary data.</text>
</comment>
<keyword evidence="10" id="KW-1185">Reference proteome</keyword>
<dbReference type="PANTHER" id="PTHR30353:SF15">
    <property type="entry name" value="INNER MEMBRANE PROTEIN YABI"/>
    <property type="match status" value="1"/>
</dbReference>
<evidence type="ECO:0000313" key="9">
    <source>
        <dbReference type="EMBL" id="MBV4397607.1"/>
    </source>
</evidence>
<keyword evidence="5 7" id="KW-1133">Transmembrane helix</keyword>
<feature type="transmembrane region" description="Helical" evidence="7">
    <location>
        <begin position="62"/>
        <end position="85"/>
    </location>
</feature>
<evidence type="ECO:0000256" key="2">
    <source>
        <dbReference type="ARBA" id="ARBA00010792"/>
    </source>
</evidence>
<dbReference type="Pfam" id="PF09335">
    <property type="entry name" value="VTT_dom"/>
    <property type="match status" value="1"/>
</dbReference>
<dbReference type="EMBL" id="JAHSPR010000007">
    <property type="protein sequence ID" value="MBV4397607.1"/>
    <property type="molecule type" value="Genomic_DNA"/>
</dbReference>
<evidence type="ECO:0000313" key="10">
    <source>
        <dbReference type="Proteomes" id="UP000722165"/>
    </source>
</evidence>
<name>A0ABS6NQU9_9BURK</name>
<keyword evidence="6 7" id="KW-0472">Membrane</keyword>
<accession>A0ABS6NQU9</accession>
<organism evidence="9 10">
    <name type="scientific">Advenella alkanexedens</name>
    <dbReference type="NCBI Taxonomy" id="1481665"/>
    <lineage>
        <taxon>Bacteria</taxon>
        <taxon>Pseudomonadati</taxon>
        <taxon>Pseudomonadota</taxon>
        <taxon>Betaproteobacteria</taxon>
        <taxon>Burkholderiales</taxon>
        <taxon>Alcaligenaceae</taxon>
    </lineage>
</organism>
<evidence type="ECO:0000256" key="3">
    <source>
        <dbReference type="ARBA" id="ARBA00022475"/>
    </source>
</evidence>
<evidence type="ECO:0000256" key="1">
    <source>
        <dbReference type="ARBA" id="ARBA00004651"/>
    </source>
</evidence>
<evidence type="ECO:0000259" key="8">
    <source>
        <dbReference type="Pfam" id="PF09335"/>
    </source>
</evidence>